<protein>
    <submittedName>
        <fullName evidence="2">Uncharacterized protein</fullName>
    </submittedName>
</protein>
<name>A0A9N8HF56_9STRA</name>
<dbReference type="AlphaFoldDB" id="A0A9N8HF56"/>
<dbReference type="Proteomes" id="UP001153069">
    <property type="component" value="Unassembled WGS sequence"/>
</dbReference>
<feature type="region of interest" description="Disordered" evidence="1">
    <location>
        <begin position="69"/>
        <end position="94"/>
    </location>
</feature>
<evidence type="ECO:0000256" key="1">
    <source>
        <dbReference type="SAM" id="MobiDB-lite"/>
    </source>
</evidence>
<dbReference type="EMBL" id="CAICTM010000332">
    <property type="protein sequence ID" value="CAB9508093.1"/>
    <property type="molecule type" value="Genomic_DNA"/>
</dbReference>
<feature type="compositionally biased region" description="Basic residues" evidence="1">
    <location>
        <begin position="69"/>
        <end position="78"/>
    </location>
</feature>
<evidence type="ECO:0000313" key="3">
    <source>
        <dbReference type="Proteomes" id="UP001153069"/>
    </source>
</evidence>
<evidence type="ECO:0000313" key="2">
    <source>
        <dbReference type="EMBL" id="CAB9508093.1"/>
    </source>
</evidence>
<proteinExistence type="predicted"/>
<organism evidence="2 3">
    <name type="scientific">Seminavis robusta</name>
    <dbReference type="NCBI Taxonomy" id="568900"/>
    <lineage>
        <taxon>Eukaryota</taxon>
        <taxon>Sar</taxon>
        <taxon>Stramenopiles</taxon>
        <taxon>Ochrophyta</taxon>
        <taxon>Bacillariophyta</taxon>
        <taxon>Bacillariophyceae</taxon>
        <taxon>Bacillariophycidae</taxon>
        <taxon>Naviculales</taxon>
        <taxon>Naviculaceae</taxon>
        <taxon>Seminavis</taxon>
    </lineage>
</organism>
<comment type="caution">
    <text evidence="2">The sequence shown here is derived from an EMBL/GenBank/DDBJ whole genome shotgun (WGS) entry which is preliminary data.</text>
</comment>
<gene>
    <name evidence="2" type="ORF">SEMRO_333_G119590.1</name>
</gene>
<reference evidence="2" key="1">
    <citation type="submission" date="2020-06" db="EMBL/GenBank/DDBJ databases">
        <authorList>
            <consortium name="Plant Systems Biology data submission"/>
        </authorList>
    </citation>
    <scope>NUCLEOTIDE SEQUENCE</scope>
    <source>
        <strain evidence="2">D6</strain>
    </source>
</reference>
<keyword evidence="3" id="KW-1185">Reference proteome</keyword>
<sequence length="204" mass="22322">MAPAAAEKDSQVFLSNLGSSHKSCSSIEEPFEDTIELSSTVRLWNTIMPSIYLFAGCIQCTAPRLPRFRSRKSKKSRKAIKDGSDPSADYPEPPTLFCGKPSLANASSGESFMTDSTNSFSSGMLSCNSLPYFTPSASPINQKPLRAYCLSKEVNIEFPAGGGEVEIQPAEPFYFQSFLNEDDDGKDLQSASDDNDWGYFVDMS</sequence>
<accession>A0A9N8HF56</accession>